<dbReference type="InterPro" id="IPR011990">
    <property type="entry name" value="TPR-like_helical_dom_sf"/>
</dbReference>
<dbReference type="InterPro" id="IPR000792">
    <property type="entry name" value="Tscrpt_reg_LuxR_C"/>
</dbReference>
<evidence type="ECO:0000313" key="4">
    <source>
        <dbReference type="EMBL" id="GCD40144.1"/>
    </source>
</evidence>
<evidence type="ECO:0000259" key="3">
    <source>
        <dbReference type="PROSITE" id="PS50043"/>
    </source>
</evidence>
<dbReference type="OrthoDB" id="7053960at2"/>
<dbReference type="InterPro" id="IPR016032">
    <property type="entry name" value="Sig_transdc_resp-reg_C-effctor"/>
</dbReference>
<dbReference type="GeneID" id="95626619"/>
<dbReference type="AlphaFoldDB" id="A0A7U9L322"/>
<dbReference type="SUPFAM" id="SSF46894">
    <property type="entry name" value="C-terminal effector domain of the bipartite response regulators"/>
    <property type="match status" value="1"/>
</dbReference>
<dbReference type="GO" id="GO:0005737">
    <property type="term" value="C:cytoplasm"/>
    <property type="evidence" value="ECO:0007669"/>
    <property type="project" value="TreeGrafter"/>
</dbReference>
<dbReference type="Pfam" id="PF00196">
    <property type="entry name" value="GerE"/>
    <property type="match status" value="1"/>
</dbReference>
<feature type="domain" description="HTH luxR-type" evidence="3">
    <location>
        <begin position="895"/>
        <end position="957"/>
    </location>
</feature>
<keyword evidence="2" id="KW-0067">ATP-binding</keyword>
<accession>A0A7U9L322</accession>
<dbReference type="Pfam" id="PF13191">
    <property type="entry name" value="AAA_16"/>
    <property type="match status" value="1"/>
</dbReference>
<dbReference type="PANTHER" id="PTHR16305">
    <property type="entry name" value="TESTICULAR SOLUBLE ADENYLYL CYCLASE"/>
    <property type="match status" value="1"/>
</dbReference>
<organism evidence="4 5">
    <name type="scientific">Streptomyces chrestomyceticus JCM 4735</name>
    <dbReference type="NCBI Taxonomy" id="1306181"/>
    <lineage>
        <taxon>Bacteria</taxon>
        <taxon>Bacillati</taxon>
        <taxon>Actinomycetota</taxon>
        <taxon>Actinomycetes</taxon>
        <taxon>Kitasatosporales</taxon>
        <taxon>Streptomycetaceae</taxon>
        <taxon>Streptomyces</taxon>
    </lineage>
</organism>
<comment type="caution">
    <text evidence="4">The sequence shown here is derived from an EMBL/GenBank/DDBJ whole genome shotgun (WGS) entry which is preliminary data.</text>
</comment>
<dbReference type="Gene3D" id="1.25.40.10">
    <property type="entry name" value="Tetratricopeptide repeat domain"/>
    <property type="match status" value="1"/>
</dbReference>
<sequence>MTPPIKNLSAVTVVSQREISQEGTGRGNAPVRRAVGSGPAAAWLKENVQEPLALSTRRKIPVQLVARHAERREFDGLVTSAAVGRGGAVVVAGEAGIGKSALVDAVVEALDGFQVLRAAGTEFEHDLLYATLHQLCAPVLDYRRRLPVVQRRSLEAVFGLGAQTSPDPLTVGLAVLGLLHEVAKDTPVCCVVDDAQWIDDASRRVLVFVARRVSAERIAMVFATRDAGASSGFAELPRLPLTGLDDEDARALLGAATHIGPDAEVIDRILAEAHGNPLALLVFAHHAEPFGVPGPRRFRASVVDTLEEQFVHRFERLPDATRSLVVLAAAEPVGDLDLLRSAARRLGLDAAGFTHAENAGLLVLGPLLRFRHPLVRSAVYASATPEKRRGMHGALAAVTDPETDLDRQAWHRAHAVIDADEDIAAELERSADRARLRGGFAAAAAFMERAGQLTPAPDRQATRLLVAATLRLRAGAPDAARALVTRAERRRMDDEGRAKARLLRARIEYQRSHAPRATARLVDAVTELAPPEQARDTYLEAFASFMYNDIHPGLLRDLGARIRERAPQRETAGPADLLLDALLDQAMLPVERAVPAMRDAVAAYRAADSSPGPWRMNLLCQVAIDLRDDEAAEEIADRQVDEARRQGSLASLPQALRYQAVARVSVGRFDEAAASLGEARAVDEAAGTVPLLGPELVLTGFRGDEERFAELRELVGREGRPFEAAGEHYARAVLHNGLGNYEAALDAALTAQRRNQAGSYSIWAVYSELVEAAARAGRGEDAADAMDHLEALARANPVPWAFAESLRAQALLERGDCDALYRQAIDQFARTRVRVLHARARLTYGEWLRRENRRAEARDELRAAHDTLSCIGARGFAERAARELRATGEQPRRHGEDPLGLLTAQERLIAGKVAAGATSKEVGVMLFLSPRTIDTHLRNVYRKLGISSRRQLRELSL</sequence>
<gene>
    <name evidence="4" type="ORF">OEIGOIKO_08001</name>
</gene>
<dbReference type="GO" id="GO:0003677">
    <property type="term" value="F:DNA binding"/>
    <property type="evidence" value="ECO:0007669"/>
    <property type="project" value="InterPro"/>
</dbReference>
<reference evidence="4 5" key="1">
    <citation type="submission" date="2018-11" db="EMBL/GenBank/DDBJ databases">
        <title>Whole genome sequence of Streptomyces chrestomyceticus NBRC 13444(T).</title>
        <authorList>
            <person name="Komaki H."/>
            <person name="Tamura T."/>
        </authorList>
    </citation>
    <scope>NUCLEOTIDE SEQUENCE [LARGE SCALE GENOMIC DNA]</scope>
    <source>
        <strain evidence="4 5">NBRC 13444</strain>
    </source>
</reference>
<dbReference type="InterPro" id="IPR041664">
    <property type="entry name" value="AAA_16"/>
</dbReference>
<dbReference type="InterPro" id="IPR036388">
    <property type="entry name" value="WH-like_DNA-bd_sf"/>
</dbReference>
<name>A0A7U9L322_9ACTN</name>
<keyword evidence="1" id="KW-0547">Nucleotide-binding</keyword>
<dbReference type="PRINTS" id="PR00038">
    <property type="entry name" value="HTHLUXR"/>
</dbReference>
<dbReference type="PROSITE" id="PS00622">
    <property type="entry name" value="HTH_LUXR_1"/>
    <property type="match status" value="1"/>
</dbReference>
<dbReference type="GO" id="GO:0006355">
    <property type="term" value="P:regulation of DNA-templated transcription"/>
    <property type="evidence" value="ECO:0007669"/>
    <property type="project" value="InterPro"/>
</dbReference>
<dbReference type="Proteomes" id="UP000287830">
    <property type="component" value="Unassembled WGS sequence"/>
</dbReference>
<dbReference type="RefSeq" id="WP_125048906.1">
    <property type="nucleotide sequence ID" value="NZ_BHZC01000001.1"/>
</dbReference>
<dbReference type="EMBL" id="BHZC01000001">
    <property type="protein sequence ID" value="GCD40144.1"/>
    <property type="molecule type" value="Genomic_DNA"/>
</dbReference>
<dbReference type="Gene3D" id="1.10.10.10">
    <property type="entry name" value="Winged helix-like DNA-binding domain superfamily/Winged helix DNA-binding domain"/>
    <property type="match status" value="1"/>
</dbReference>
<dbReference type="PROSITE" id="PS50043">
    <property type="entry name" value="HTH_LUXR_2"/>
    <property type="match status" value="1"/>
</dbReference>
<dbReference type="PANTHER" id="PTHR16305:SF35">
    <property type="entry name" value="TRANSCRIPTIONAL ACTIVATOR DOMAIN"/>
    <property type="match status" value="1"/>
</dbReference>
<dbReference type="InterPro" id="IPR027417">
    <property type="entry name" value="P-loop_NTPase"/>
</dbReference>
<evidence type="ECO:0000313" key="5">
    <source>
        <dbReference type="Proteomes" id="UP000287830"/>
    </source>
</evidence>
<evidence type="ECO:0000256" key="2">
    <source>
        <dbReference type="ARBA" id="ARBA00022840"/>
    </source>
</evidence>
<proteinExistence type="predicted"/>
<evidence type="ECO:0000256" key="1">
    <source>
        <dbReference type="ARBA" id="ARBA00022741"/>
    </source>
</evidence>
<dbReference type="GO" id="GO:0005524">
    <property type="term" value="F:ATP binding"/>
    <property type="evidence" value="ECO:0007669"/>
    <property type="project" value="UniProtKB-KW"/>
</dbReference>
<dbReference type="SUPFAM" id="SSF52540">
    <property type="entry name" value="P-loop containing nucleoside triphosphate hydrolases"/>
    <property type="match status" value="1"/>
</dbReference>
<dbReference type="SMART" id="SM00421">
    <property type="entry name" value="HTH_LUXR"/>
    <property type="match status" value="1"/>
</dbReference>
<dbReference type="GO" id="GO:0004016">
    <property type="term" value="F:adenylate cyclase activity"/>
    <property type="evidence" value="ECO:0007669"/>
    <property type="project" value="TreeGrafter"/>
</dbReference>
<dbReference type="CDD" id="cd06170">
    <property type="entry name" value="LuxR_C_like"/>
    <property type="match status" value="1"/>
</dbReference>
<protein>
    <submittedName>
        <fullName evidence="4">Transcriptional regulator</fullName>
    </submittedName>
</protein>